<evidence type="ECO:0000256" key="1">
    <source>
        <dbReference type="ARBA" id="ARBA00010111"/>
    </source>
</evidence>
<sequence>MPKRTFKGKKISRKRALGYRARSKTKNGRRVLKSRRKVGRKKLSS</sequence>
<evidence type="ECO:0000256" key="5">
    <source>
        <dbReference type="HAMAP-Rule" id="MF_00391"/>
    </source>
</evidence>
<evidence type="ECO:0000256" key="6">
    <source>
        <dbReference type="SAM" id="MobiDB-lite"/>
    </source>
</evidence>
<evidence type="ECO:0000313" key="8">
    <source>
        <dbReference type="Proteomes" id="UP000178272"/>
    </source>
</evidence>
<comment type="similarity">
    <text evidence="1 5">Belongs to the bacterial ribosomal protein bL34 family.</text>
</comment>
<gene>
    <name evidence="5" type="primary">rpmH</name>
    <name evidence="7" type="ORF">A3F61_02255</name>
</gene>
<dbReference type="GO" id="GO:0005840">
    <property type="term" value="C:ribosome"/>
    <property type="evidence" value="ECO:0007669"/>
    <property type="project" value="UniProtKB-KW"/>
</dbReference>
<accession>A0A1G1V8B0</accession>
<reference evidence="7 8" key="1">
    <citation type="journal article" date="2016" name="Nat. Commun.">
        <title>Thousands of microbial genomes shed light on interconnected biogeochemical processes in an aquifer system.</title>
        <authorList>
            <person name="Anantharaman K."/>
            <person name="Brown C.T."/>
            <person name="Hug L.A."/>
            <person name="Sharon I."/>
            <person name="Castelle C.J."/>
            <person name="Probst A.J."/>
            <person name="Thomas B.C."/>
            <person name="Singh A."/>
            <person name="Wilkins M.J."/>
            <person name="Karaoz U."/>
            <person name="Brodie E.L."/>
            <person name="Williams K.H."/>
            <person name="Hubbard S.S."/>
            <person name="Banfield J.F."/>
        </authorList>
    </citation>
    <scope>NUCLEOTIDE SEQUENCE [LARGE SCALE GENOMIC DNA]</scope>
</reference>
<dbReference type="STRING" id="1797517.A3F61_02255"/>
<comment type="caution">
    <text evidence="7">The sequence shown here is derived from an EMBL/GenBank/DDBJ whole genome shotgun (WGS) entry which is preliminary data.</text>
</comment>
<dbReference type="EMBL" id="MHCA01000033">
    <property type="protein sequence ID" value="OGY11660.1"/>
    <property type="molecule type" value="Genomic_DNA"/>
</dbReference>
<dbReference type="HAMAP" id="MF_00391">
    <property type="entry name" value="Ribosomal_bL34"/>
    <property type="match status" value="1"/>
</dbReference>
<proteinExistence type="inferred from homology"/>
<dbReference type="GO" id="GO:1990904">
    <property type="term" value="C:ribonucleoprotein complex"/>
    <property type="evidence" value="ECO:0007669"/>
    <property type="project" value="UniProtKB-KW"/>
</dbReference>
<dbReference type="GO" id="GO:0003735">
    <property type="term" value="F:structural constituent of ribosome"/>
    <property type="evidence" value="ECO:0007669"/>
    <property type="project" value="InterPro"/>
</dbReference>
<dbReference type="Pfam" id="PF00468">
    <property type="entry name" value="Ribosomal_L34"/>
    <property type="match status" value="1"/>
</dbReference>
<evidence type="ECO:0000313" key="7">
    <source>
        <dbReference type="EMBL" id="OGY11660.1"/>
    </source>
</evidence>
<protein>
    <recommendedName>
        <fullName evidence="4 5">Large ribosomal subunit protein bL34</fullName>
    </recommendedName>
</protein>
<evidence type="ECO:0000256" key="3">
    <source>
        <dbReference type="ARBA" id="ARBA00023274"/>
    </source>
</evidence>
<dbReference type="GO" id="GO:0006412">
    <property type="term" value="P:translation"/>
    <property type="evidence" value="ECO:0007669"/>
    <property type="project" value="UniProtKB-UniRule"/>
</dbReference>
<dbReference type="Proteomes" id="UP000178272">
    <property type="component" value="Unassembled WGS sequence"/>
</dbReference>
<keyword evidence="3 5" id="KW-0687">Ribonucleoprotein</keyword>
<keyword evidence="2 5" id="KW-0689">Ribosomal protein</keyword>
<dbReference type="AlphaFoldDB" id="A0A1G1V8B0"/>
<organism evidence="7 8">
    <name type="scientific">Candidatus Blackburnbacteria bacterium RIFCSPHIGHO2_12_FULL_41_13b</name>
    <dbReference type="NCBI Taxonomy" id="1797517"/>
    <lineage>
        <taxon>Bacteria</taxon>
        <taxon>Candidatus Blackburniibacteriota</taxon>
    </lineage>
</organism>
<name>A0A1G1V8B0_9BACT</name>
<evidence type="ECO:0000256" key="4">
    <source>
        <dbReference type="ARBA" id="ARBA00035177"/>
    </source>
</evidence>
<feature type="region of interest" description="Disordered" evidence="6">
    <location>
        <begin position="1"/>
        <end position="45"/>
    </location>
</feature>
<dbReference type="InterPro" id="IPR000271">
    <property type="entry name" value="Ribosomal_bL34"/>
</dbReference>
<evidence type="ECO:0000256" key="2">
    <source>
        <dbReference type="ARBA" id="ARBA00022980"/>
    </source>
</evidence>
<dbReference type="NCBIfam" id="TIGR01030">
    <property type="entry name" value="rpmH_bact"/>
    <property type="match status" value="1"/>
</dbReference>
<dbReference type="Gene3D" id="1.10.287.3980">
    <property type="match status" value="1"/>
</dbReference>